<proteinExistence type="predicted"/>
<reference evidence="2" key="1">
    <citation type="journal article" date="2023" name="G3 (Bethesda)">
        <title>Genome assembly and association tests identify interacting loci associated with vigor, precocity, and sex in interspecific pistachio rootstocks.</title>
        <authorList>
            <person name="Palmer W."/>
            <person name="Jacygrad E."/>
            <person name="Sagayaradj S."/>
            <person name="Cavanaugh K."/>
            <person name="Han R."/>
            <person name="Bertier L."/>
            <person name="Beede B."/>
            <person name="Kafkas S."/>
            <person name="Golino D."/>
            <person name="Preece J."/>
            <person name="Michelmore R."/>
        </authorList>
    </citation>
    <scope>NUCLEOTIDE SEQUENCE [LARGE SCALE GENOMIC DNA]</scope>
</reference>
<evidence type="ECO:0000313" key="1">
    <source>
        <dbReference type="EMBL" id="KAJ0099838.1"/>
    </source>
</evidence>
<dbReference type="Proteomes" id="UP001164250">
    <property type="component" value="Chromosome 4"/>
</dbReference>
<accession>A0ACC1BLK6</accession>
<keyword evidence="2" id="KW-1185">Reference proteome</keyword>
<dbReference type="EMBL" id="CM047900">
    <property type="protein sequence ID" value="KAJ0099838.1"/>
    <property type="molecule type" value="Genomic_DNA"/>
</dbReference>
<gene>
    <name evidence="1" type="ORF">Patl1_20241</name>
</gene>
<protein>
    <submittedName>
        <fullName evidence="1">Uncharacterized protein</fullName>
    </submittedName>
</protein>
<evidence type="ECO:0000313" key="2">
    <source>
        <dbReference type="Proteomes" id="UP001164250"/>
    </source>
</evidence>
<organism evidence="1 2">
    <name type="scientific">Pistacia atlantica</name>
    <dbReference type="NCBI Taxonomy" id="434234"/>
    <lineage>
        <taxon>Eukaryota</taxon>
        <taxon>Viridiplantae</taxon>
        <taxon>Streptophyta</taxon>
        <taxon>Embryophyta</taxon>
        <taxon>Tracheophyta</taxon>
        <taxon>Spermatophyta</taxon>
        <taxon>Magnoliopsida</taxon>
        <taxon>eudicotyledons</taxon>
        <taxon>Gunneridae</taxon>
        <taxon>Pentapetalae</taxon>
        <taxon>rosids</taxon>
        <taxon>malvids</taxon>
        <taxon>Sapindales</taxon>
        <taxon>Anacardiaceae</taxon>
        <taxon>Pistacia</taxon>
    </lineage>
</organism>
<comment type="caution">
    <text evidence="1">The sequence shown here is derived from an EMBL/GenBank/DDBJ whole genome shotgun (WGS) entry which is preliminary data.</text>
</comment>
<name>A0ACC1BLK6_9ROSI</name>
<sequence>MVEARRFFDSLAEKNVVVWTTLFSGYVKARQYEARTAMHPKMEIHAYMLKMGLDKIFQSVAERDTILHNVMISGYAQHGHEIKAIQLFEEMLRNGIKPDMVMVLEILSTCRHCDLGKLAGEGHRVHEKDSHRRGSSNLGGNFKCLWLMSMQQRETELTWGG</sequence>